<comment type="similarity">
    <text evidence="1 6">Belongs to the GroES chaperonin family.</text>
</comment>
<evidence type="ECO:0000256" key="6">
    <source>
        <dbReference type="RuleBase" id="RU003479"/>
    </source>
</evidence>
<accession>A9NV77</accession>
<dbReference type="OMA" id="NIVHSKW"/>
<dbReference type="SUPFAM" id="SSF50129">
    <property type="entry name" value="GroES-like"/>
    <property type="match status" value="2"/>
</dbReference>
<organism evidence="7">
    <name type="scientific">Picea sitchensis</name>
    <name type="common">Sitka spruce</name>
    <name type="synonym">Pinus sitchensis</name>
    <dbReference type="NCBI Taxonomy" id="3332"/>
    <lineage>
        <taxon>Eukaryota</taxon>
        <taxon>Viridiplantae</taxon>
        <taxon>Streptophyta</taxon>
        <taxon>Embryophyta</taxon>
        <taxon>Tracheophyta</taxon>
        <taxon>Spermatophyta</taxon>
        <taxon>Pinopsida</taxon>
        <taxon>Pinidae</taxon>
        <taxon>Conifers I</taxon>
        <taxon>Pinales</taxon>
        <taxon>Pinaceae</taxon>
        <taxon>Picea</taxon>
    </lineage>
</organism>
<dbReference type="Pfam" id="PF00166">
    <property type="entry name" value="Cpn10"/>
    <property type="match status" value="2"/>
</dbReference>
<dbReference type="GO" id="GO:0046914">
    <property type="term" value="F:transition metal ion binding"/>
    <property type="evidence" value="ECO:0007669"/>
    <property type="project" value="InterPro"/>
</dbReference>
<dbReference type="GO" id="GO:0005739">
    <property type="term" value="C:mitochondrion"/>
    <property type="evidence" value="ECO:0007669"/>
    <property type="project" value="TreeGrafter"/>
</dbReference>
<dbReference type="CDD" id="cd00320">
    <property type="entry name" value="cpn10"/>
    <property type="match status" value="2"/>
</dbReference>
<dbReference type="InterPro" id="IPR017416">
    <property type="entry name" value="Cpn20"/>
</dbReference>
<dbReference type="NCBIfam" id="NF001531">
    <property type="entry name" value="PRK00364.2-2"/>
    <property type="match status" value="2"/>
</dbReference>
<evidence type="ECO:0000313" key="7">
    <source>
        <dbReference type="EMBL" id="ABK24538.1"/>
    </source>
</evidence>
<evidence type="ECO:0000256" key="2">
    <source>
        <dbReference type="ARBA" id="ARBA00023186"/>
    </source>
</evidence>
<dbReference type="GO" id="GO:0044183">
    <property type="term" value="F:protein folding chaperone"/>
    <property type="evidence" value="ECO:0007669"/>
    <property type="project" value="InterPro"/>
</dbReference>
<keyword evidence="2 6" id="KW-0143">Chaperone</keyword>
<dbReference type="PANTHER" id="PTHR10772">
    <property type="entry name" value="10 KDA HEAT SHOCK PROTEIN"/>
    <property type="match status" value="1"/>
</dbReference>
<dbReference type="GO" id="GO:0051082">
    <property type="term" value="F:unfolded protein binding"/>
    <property type="evidence" value="ECO:0007669"/>
    <property type="project" value="TreeGrafter"/>
</dbReference>
<proteinExistence type="evidence at transcript level"/>
<name>A9NV77_PICSI</name>
<dbReference type="FunFam" id="2.30.33.40:FF:000001">
    <property type="entry name" value="10 kDa chaperonin"/>
    <property type="match status" value="2"/>
</dbReference>
<dbReference type="GO" id="GO:0051087">
    <property type="term" value="F:protein-folding chaperone binding"/>
    <property type="evidence" value="ECO:0007669"/>
    <property type="project" value="TreeGrafter"/>
</dbReference>
<dbReference type="InterPro" id="IPR011032">
    <property type="entry name" value="GroES-like_sf"/>
</dbReference>
<dbReference type="SMART" id="SM00883">
    <property type="entry name" value="Cpn10"/>
    <property type="match status" value="2"/>
</dbReference>
<protein>
    <recommendedName>
        <fullName evidence="4">20 kDa chaperonin, chloroplastic</fullName>
    </recommendedName>
    <alternativeName>
        <fullName evidence="3">Chaperonin 10</fullName>
    </alternativeName>
    <alternativeName>
        <fullName evidence="5">Protein Cpn21</fullName>
    </alternativeName>
</protein>
<dbReference type="HAMAP" id="MF_00580">
    <property type="entry name" value="CH10"/>
    <property type="match status" value="2"/>
</dbReference>
<evidence type="ECO:0000256" key="3">
    <source>
        <dbReference type="ARBA" id="ARBA00031971"/>
    </source>
</evidence>
<evidence type="ECO:0000256" key="5">
    <source>
        <dbReference type="ARBA" id="ARBA00079398"/>
    </source>
</evidence>
<dbReference type="InterPro" id="IPR020818">
    <property type="entry name" value="Chaperonin_GroES"/>
</dbReference>
<reference evidence="7" key="1">
    <citation type="journal article" date="2008" name="BMC Genomics">
        <title>A conifer genomics resource of 200,000 spruce (Picea spp.) ESTs and 6,464 high-quality, sequence-finished full-length cDNAs for Sitka spruce (Picea sitchensis).</title>
        <authorList>
            <person name="Ralph S.G."/>
            <person name="Chun H.J."/>
            <person name="Kolosova N."/>
            <person name="Cooper D."/>
            <person name="Oddy C."/>
            <person name="Ritland C.E."/>
            <person name="Kirkpatrick R."/>
            <person name="Moore R."/>
            <person name="Barber S."/>
            <person name="Holt R.A."/>
            <person name="Jones S.J."/>
            <person name="Marra M.A."/>
            <person name="Douglas C.J."/>
            <person name="Ritland K."/>
            <person name="Bohlmann J."/>
        </authorList>
    </citation>
    <scope>NUCLEOTIDE SEQUENCE</scope>
    <source>
        <tissue evidence="7">Green portion of the leader tissue</tissue>
    </source>
</reference>
<dbReference type="PROSITE" id="PS00681">
    <property type="entry name" value="CHAPERONINS_CPN10"/>
    <property type="match status" value="2"/>
</dbReference>
<evidence type="ECO:0000256" key="4">
    <source>
        <dbReference type="ARBA" id="ARBA00073031"/>
    </source>
</evidence>
<evidence type="ECO:0000256" key="1">
    <source>
        <dbReference type="ARBA" id="ARBA00006975"/>
    </source>
</evidence>
<dbReference type="GO" id="GO:0009507">
    <property type="term" value="C:chloroplast"/>
    <property type="evidence" value="ECO:0007669"/>
    <property type="project" value="TreeGrafter"/>
</dbReference>
<dbReference type="Gene3D" id="2.30.33.40">
    <property type="entry name" value="GroES chaperonin"/>
    <property type="match status" value="2"/>
</dbReference>
<dbReference type="EMBL" id="EF085231">
    <property type="protein sequence ID" value="ABK24538.1"/>
    <property type="molecule type" value="mRNA"/>
</dbReference>
<dbReference type="GO" id="GO:0005524">
    <property type="term" value="F:ATP binding"/>
    <property type="evidence" value="ECO:0007669"/>
    <property type="project" value="InterPro"/>
</dbReference>
<dbReference type="InterPro" id="IPR018369">
    <property type="entry name" value="Chaprnonin_Cpn10_CS"/>
</dbReference>
<dbReference type="PANTHER" id="PTHR10772:SF63">
    <property type="entry name" value="20 KDA CHAPERONIN, CHLOROPLASTIC"/>
    <property type="match status" value="1"/>
</dbReference>
<dbReference type="PIRSF" id="PIRSF038157">
    <property type="entry name" value="Chaperonin_21_chloroplast"/>
    <property type="match status" value="1"/>
</dbReference>
<dbReference type="PRINTS" id="PR00297">
    <property type="entry name" value="CHAPERONIN10"/>
</dbReference>
<sequence length="249" mass="26355">MATSQMGRGLTLKSYEGLRPSLASKPSMASSSAGLRRFRCTTLSVRAATSVAPKFSTLKPLGDRVLIKLKQAEEKTQGGILLPSTAQKRPEGGEVVALGDAKTVGKTQVPLSVQIGANIVHSKWSGTEIEFNGVNHLLVKEDDIVGVLDTDDIKDLKPLNDRVLIKVTEAEDKTSGGLLLAESAKEKPSIGTIIAVGPGAYDEEGKRKPMSVTAGNTVLYSKFAGNEFKSGDGSEYVTLRVSDVLAVLS</sequence>
<dbReference type="AlphaFoldDB" id="A9NV77"/>
<dbReference type="InterPro" id="IPR037124">
    <property type="entry name" value="Chaperonin_GroES_sf"/>
</dbReference>